<protein>
    <submittedName>
        <fullName evidence="16">TonB-dependent receptor</fullName>
    </submittedName>
</protein>
<keyword evidence="9 11" id="KW-0472">Membrane</keyword>
<keyword evidence="7" id="KW-0406">Ion transport</keyword>
<feature type="region of interest" description="Disordered" evidence="13">
    <location>
        <begin position="618"/>
        <end position="640"/>
    </location>
</feature>
<evidence type="ECO:0000256" key="9">
    <source>
        <dbReference type="ARBA" id="ARBA00023136"/>
    </source>
</evidence>
<keyword evidence="6" id="KW-0408">Iron</keyword>
<evidence type="ECO:0000259" key="15">
    <source>
        <dbReference type="Pfam" id="PF07715"/>
    </source>
</evidence>
<evidence type="ECO:0000256" key="4">
    <source>
        <dbReference type="ARBA" id="ARBA00022496"/>
    </source>
</evidence>
<keyword evidence="10 11" id="KW-0998">Cell outer membrane</keyword>
<evidence type="ECO:0000256" key="2">
    <source>
        <dbReference type="ARBA" id="ARBA00022448"/>
    </source>
</evidence>
<dbReference type="Pfam" id="PF07715">
    <property type="entry name" value="Plug"/>
    <property type="match status" value="1"/>
</dbReference>
<feature type="domain" description="TonB-dependent receptor-like beta-barrel" evidence="14">
    <location>
        <begin position="297"/>
        <end position="699"/>
    </location>
</feature>
<comment type="caution">
    <text evidence="16">The sequence shown here is derived from an EMBL/GenBank/DDBJ whole genome shotgun (WGS) entry which is preliminary data.</text>
</comment>
<dbReference type="Gene3D" id="2.40.170.20">
    <property type="entry name" value="TonB-dependent receptor, beta-barrel domain"/>
    <property type="match status" value="1"/>
</dbReference>
<evidence type="ECO:0000256" key="12">
    <source>
        <dbReference type="RuleBase" id="RU003357"/>
    </source>
</evidence>
<keyword evidence="5 11" id="KW-0812">Transmembrane</keyword>
<keyword evidence="4" id="KW-0410">Iron transport</keyword>
<dbReference type="PROSITE" id="PS52016">
    <property type="entry name" value="TONB_DEPENDENT_REC_3"/>
    <property type="match status" value="1"/>
</dbReference>
<dbReference type="PANTHER" id="PTHR32552:SF81">
    <property type="entry name" value="TONB-DEPENDENT OUTER MEMBRANE RECEPTOR"/>
    <property type="match status" value="1"/>
</dbReference>
<keyword evidence="2 11" id="KW-0813">Transport</keyword>
<reference evidence="16 17" key="1">
    <citation type="submission" date="2020-04" db="EMBL/GenBank/DDBJ databases">
        <authorList>
            <person name="Yoon J."/>
        </authorList>
    </citation>
    <scope>NUCLEOTIDE SEQUENCE [LARGE SCALE GENOMIC DNA]</scope>
    <source>
        <strain evidence="16 17">KMU-166</strain>
    </source>
</reference>
<evidence type="ECO:0000256" key="6">
    <source>
        <dbReference type="ARBA" id="ARBA00023004"/>
    </source>
</evidence>
<dbReference type="InterPro" id="IPR000531">
    <property type="entry name" value="Beta-barrel_TonB"/>
</dbReference>
<gene>
    <name evidence="16" type="ORF">HCU74_00225</name>
</gene>
<evidence type="ECO:0000313" key="16">
    <source>
        <dbReference type="EMBL" id="NKI15834.1"/>
    </source>
</evidence>
<dbReference type="RefSeq" id="WP_168448392.1">
    <property type="nucleotide sequence ID" value="NZ_JAAWWK010000001.1"/>
</dbReference>
<name>A0ABX1GC47_9GAMM</name>
<dbReference type="EMBL" id="JAAWWK010000001">
    <property type="protein sequence ID" value="NKI15834.1"/>
    <property type="molecule type" value="Genomic_DNA"/>
</dbReference>
<dbReference type="PANTHER" id="PTHR32552">
    <property type="entry name" value="FERRICHROME IRON RECEPTOR-RELATED"/>
    <property type="match status" value="1"/>
</dbReference>
<evidence type="ECO:0000256" key="11">
    <source>
        <dbReference type="PROSITE-ProRule" id="PRU01360"/>
    </source>
</evidence>
<dbReference type="InterPro" id="IPR012910">
    <property type="entry name" value="Plug_dom"/>
</dbReference>
<comment type="similarity">
    <text evidence="11 12">Belongs to the TonB-dependent receptor family.</text>
</comment>
<evidence type="ECO:0000259" key="14">
    <source>
        <dbReference type="Pfam" id="PF00593"/>
    </source>
</evidence>
<sequence>MGFEDDMHSKKYGINSLLKNSIQAVAVAAVGMQSLALSAQELNSEANRPQESKKNRNVIEEVLVTAQKRSENLQDVPISISALGEESIKDRQVEGMEDLAMQIPSLQYAQFSGVGVLSIRGVGFGFVSGGGENSIAVHYDGVYVSAPGAVTMLQEDMAGIEVLRGPQGTLYGRNATGGVINMISPKPAEEFGAGVSALTGSFSHESYSAYVSGPLLDSVRARLSVSKNQKDGHIKNLLRNEYVGGVDNESIRLGVDIDLSEALRVEIKGFKSDEDFEGPVSEPIYNSTTMMPAEDSDDAKPWRIRSDADYMSTRSLEGGLVKFMYDISDTLTLTSLTGYNVFESSMNWDGDGTSSPVFTGDVDNKKVQWTEELNLSGDTENSKWIIGLYYYQDKYDLSNIVHVAQSTEFSVVEFPDLLALSSARVDYPSNEKTVSKAIYGDITYDFSSDFRLYTGLRYTEDNKEFVQTVSTVLPGDVTSDSCRDLYQESEETAYTGRLGLQLDFNDTTTSYVQVASGYKGGGFAIDACGQKYLPEEIYSAEAGIKTTVLDDKLRLNSSIYSYDYKDLQYEEVVVPVVNVHNADAEIIGVEFELIALPFGGLQIDSQISLAKAEYTELNSADSANNDPNQDTDQSGNPVMRTPDWQGTLGLQYEFFLEGSEIYITPRFEGLWSAGYQMRVYNDPVDEQGEYRLYNAYLNIAAPNLSKSGALTFRAFTKNIGNTVVRGAIIDAQTYRMVSLASPRTYGFEISYDF</sequence>
<evidence type="ECO:0000256" key="1">
    <source>
        <dbReference type="ARBA" id="ARBA00004571"/>
    </source>
</evidence>
<keyword evidence="3 11" id="KW-1134">Transmembrane beta strand</keyword>
<evidence type="ECO:0000256" key="13">
    <source>
        <dbReference type="SAM" id="MobiDB-lite"/>
    </source>
</evidence>
<evidence type="ECO:0000256" key="7">
    <source>
        <dbReference type="ARBA" id="ARBA00023065"/>
    </source>
</evidence>
<evidence type="ECO:0000256" key="10">
    <source>
        <dbReference type="ARBA" id="ARBA00023237"/>
    </source>
</evidence>
<evidence type="ECO:0000313" key="17">
    <source>
        <dbReference type="Proteomes" id="UP000765845"/>
    </source>
</evidence>
<keyword evidence="8 12" id="KW-0798">TonB box</keyword>
<feature type="domain" description="TonB-dependent receptor plug" evidence="15">
    <location>
        <begin position="73"/>
        <end position="179"/>
    </location>
</feature>
<feature type="compositionally biased region" description="Polar residues" evidence="13">
    <location>
        <begin position="618"/>
        <end position="636"/>
    </location>
</feature>
<dbReference type="SUPFAM" id="SSF56935">
    <property type="entry name" value="Porins"/>
    <property type="match status" value="1"/>
</dbReference>
<organism evidence="16 17">
    <name type="scientific">Spongiibacter thalassae</name>
    <dbReference type="NCBI Taxonomy" id="2721624"/>
    <lineage>
        <taxon>Bacteria</taxon>
        <taxon>Pseudomonadati</taxon>
        <taxon>Pseudomonadota</taxon>
        <taxon>Gammaproteobacteria</taxon>
        <taxon>Cellvibrionales</taxon>
        <taxon>Spongiibacteraceae</taxon>
        <taxon>Spongiibacter</taxon>
    </lineage>
</organism>
<evidence type="ECO:0000256" key="8">
    <source>
        <dbReference type="ARBA" id="ARBA00023077"/>
    </source>
</evidence>
<evidence type="ECO:0000256" key="3">
    <source>
        <dbReference type="ARBA" id="ARBA00022452"/>
    </source>
</evidence>
<keyword evidence="16" id="KW-0675">Receptor</keyword>
<keyword evidence="17" id="KW-1185">Reference proteome</keyword>
<proteinExistence type="inferred from homology"/>
<dbReference type="Pfam" id="PF00593">
    <property type="entry name" value="TonB_dep_Rec_b-barrel"/>
    <property type="match status" value="1"/>
</dbReference>
<dbReference type="InterPro" id="IPR039426">
    <property type="entry name" value="TonB-dep_rcpt-like"/>
</dbReference>
<evidence type="ECO:0000256" key="5">
    <source>
        <dbReference type="ARBA" id="ARBA00022692"/>
    </source>
</evidence>
<dbReference type="Proteomes" id="UP000765845">
    <property type="component" value="Unassembled WGS sequence"/>
</dbReference>
<comment type="subcellular location">
    <subcellularLocation>
        <location evidence="1 11">Cell outer membrane</location>
        <topology evidence="1 11">Multi-pass membrane protein</topology>
    </subcellularLocation>
</comment>
<dbReference type="InterPro" id="IPR036942">
    <property type="entry name" value="Beta-barrel_TonB_sf"/>
</dbReference>
<accession>A0ABX1GC47</accession>